<proteinExistence type="inferred from homology"/>
<dbReference type="InterPro" id="IPR032632">
    <property type="entry name" value="Peptidase_M16_M"/>
</dbReference>
<keyword evidence="3" id="KW-0479">Metal-binding</keyword>
<dbReference type="InterPro" id="IPR011249">
    <property type="entry name" value="Metalloenz_LuxS/M16"/>
</dbReference>
<feature type="domain" description="Peptidase M16 middle/third" evidence="11">
    <location>
        <begin position="422"/>
        <end position="701"/>
    </location>
</feature>
<dbReference type="FunFam" id="3.30.830.10:FF:000005">
    <property type="entry name" value="nardilysin isoform X1"/>
    <property type="match status" value="1"/>
</dbReference>
<feature type="domain" description="Coenzyme PQQ synthesis protein F-like C-terminal lobe" evidence="12">
    <location>
        <begin position="810"/>
        <end position="907"/>
    </location>
</feature>
<dbReference type="GO" id="GO:0005737">
    <property type="term" value="C:cytoplasm"/>
    <property type="evidence" value="ECO:0007669"/>
    <property type="project" value="UniProtKB-ARBA"/>
</dbReference>
<dbReference type="GO" id="GO:0046872">
    <property type="term" value="F:metal ion binding"/>
    <property type="evidence" value="ECO:0007669"/>
    <property type="project" value="UniProtKB-KW"/>
</dbReference>
<organism evidence="13 14">
    <name type="scientific">Patella caerulea</name>
    <name type="common">Rayed Mediterranean limpet</name>
    <dbReference type="NCBI Taxonomy" id="87958"/>
    <lineage>
        <taxon>Eukaryota</taxon>
        <taxon>Metazoa</taxon>
        <taxon>Spiralia</taxon>
        <taxon>Lophotrochozoa</taxon>
        <taxon>Mollusca</taxon>
        <taxon>Gastropoda</taxon>
        <taxon>Patellogastropoda</taxon>
        <taxon>Patelloidea</taxon>
        <taxon>Patellidae</taxon>
        <taxon>Patella</taxon>
    </lineage>
</organism>
<dbReference type="AlphaFoldDB" id="A0AAN8PJ53"/>
<dbReference type="InterPro" id="IPR001431">
    <property type="entry name" value="Pept_M16_Zn_BS"/>
</dbReference>
<evidence type="ECO:0000259" key="12">
    <source>
        <dbReference type="Pfam" id="PF22456"/>
    </source>
</evidence>
<evidence type="ECO:0000313" key="14">
    <source>
        <dbReference type="Proteomes" id="UP001347796"/>
    </source>
</evidence>
<name>A0AAN8PJ53_PATCE</name>
<dbReference type="Pfam" id="PF16187">
    <property type="entry name" value="Peptidase_M16_M"/>
    <property type="match status" value="1"/>
</dbReference>
<dbReference type="Pfam" id="PF05193">
    <property type="entry name" value="Peptidase_M16_C"/>
    <property type="match status" value="1"/>
</dbReference>
<dbReference type="InterPro" id="IPR007863">
    <property type="entry name" value="Peptidase_M16_C"/>
</dbReference>
<evidence type="ECO:0000259" key="11">
    <source>
        <dbReference type="Pfam" id="PF16187"/>
    </source>
</evidence>
<dbReference type="PANTHER" id="PTHR43690:SF18">
    <property type="entry name" value="INSULIN-DEGRADING ENZYME-RELATED"/>
    <property type="match status" value="1"/>
</dbReference>
<feature type="compositionally biased region" description="Acidic residues" evidence="8">
    <location>
        <begin position="42"/>
        <end position="68"/>
    </location>
</feature>
<evidence type="ECO:0000256" key="3">
    <source>
        <dbReference type="ARBA" id="ARBA00022723"/>
    </source>
</evidence>
<evidence type="ECO:0008006" key="15">
    <source>
        <dbReference type="Google" id="ProtNLM"/>
    </source>
</evidence>
<evidence type="ECO:0000259" key="9">
    <source>
        <dbReference type="Pfam" id="PF00675"/>
    </source>
</evidence>
<dbReference type="EMBL" id="JAZGQO010000008">
    <property type="protein sequence ID" value="KAK6179262.1"/>
    <property type="molecule type" value="Genomic_DNA"/>
</dbReference>
<dbReference type="Gene3D" id="3.30.830.10">
    <property type="entry name" value="Metalloenzyme, LuxS/M16 peptidase-like"/>
    <property type="match status" value="4"/>
</dbReference>
<feature type="domain" description="Peptidase M16 N-terminal" evidence="9">
    <location>
        <begin position="74"/>
        <end position="208"/>
    </location>
</feature>
<evidence type="ECO:0000256" key="8">
    <source>
        <dbReference type="SAM" id="MobiDB-lite"/>
    </source>
</evidence>
<gene>
    <name evidence="13" type="ORF">SNE40_011665</name>
</gene>
<dbReference type="SUPFAM" id="SSF63411">
    <property type="entry name" value="LuxS/MPP-like metallohydrolase"/>
    <property type="match status" value="4"/>
</dbReference>
<evidence type="ECO:0000256" key="7">
    <source>
        <dbReference type="RuleBase" id="RU004447"/>
    </source>
</evidence>
<keyword evidence="6" id="KW-0482">Metalloprotease</keyword>
<feature type="region of interest" description="Disordered" evidence="8">
    <location>
        <begin position="26"/>
        <end position="75"/>
    </location>
</feature>
<dbReference type="InterPro" id="IPR050626">
    <property type="entry name" value="Peptidase_M16"/>
</dbReference>
<comment type="caution">
    <text evidence="13">The sequence shown here is derived from an EMBL/GenBank/DDBJ whole genome shotgun (WGS) entry which is preliminary data.</text>
</comment>
<evidence type="ECO:0000256" key="5">
    <source>
        <dbReference type="ARBA" id="ARBA00022833"/>
    </source>
</evidence>
<dbReference type="InterPro" id="IPR054734">
    <property type="entry name" value="PqqF-like_C_4"/>
</dbReference>
<keyword evidence="2" id="KW-0645">Protease</keyword>
<dbReference type="PANTHER" id="PTHR43690">
    <property type="entry name" value="NARDILYSIN"/>
    <property type="match status" value="1"/>
</dbReference>
<keyword evidence="4" id="KW-0378">Hydrolase</keyword>
<dbReference type="GO" id="GO:0006508">
    <property type="term" value="P:proteolysis"/>
    <property type="evidence" value="ECO:0007669"/>
    <property type="project" value="UniProtKB-KW"/>
</dbReference>
<protein>
    <recommendedName>
        <fullName evidence="15">Nardilysin</fullName>
    </recommendedName>
</protein>
<comment type="similarity">
    <text evidence="1 7">Belongs to the peptidase M16 family.</text>
</comment>
<evidence type="ECO:0000256" key="1">
    <source>
        <dbReference type="ARBA" id="ARBA00007261"/>
    </source>
</evidence>
<dbReference type="GO" id="GO:0004222">
    <property type="term" value="F:metalloendopeptidase activity"/>
    <property type="evidence" value="ECO:0007669"/>
    <property type="project" value="InterPro"/>
</dbReference>
<dbReference type="Proteomes" id="UP001347796">
    <property type="component" value="Unassembled WGS sequence"/>
</dbReference>
<dbReference type="InterPro" id="IPR011765">
    <property type="entry name" value="Pept_M16_N"/>
</dbReference>
<evidence type="ECO:0000313" key="13">
    <source>
        <dbReference type="EMBL" id="KAK6179262.1"/>
    </source>
</evidence>
<evidence type="ECO:0000256" key="2">
    <source>
        <dbReference type="ARBA" id="ARBA00022670"/>
    </source>
</evidence>
<reference evidence="13 14" key="1">
    <citation type="submission" date="2024-01" db="EMBL/GenBank/DDBJ databases">
        <title>The genome of the rayed Mediterranean limpet Patella caerulea (Linnaeus, 1758).</title>
        <authorList>
            <person name="Anh-Thu Weber A."/>
            <person name="Halstead-Nussloch G."/>
        </authorList>
    </citation>
    <scope>NUCLEOTIDE SEQUENCE [LARGE SCALE GENOMIC DNA]</scope>
    <source>
        <strain evidence="13">AATW-2023a</strain>
        <tissue evidence="13">Whole specimen</tissue>
    </source>
</reference>
<accession>A0AAN8PJ53</accession>
<dbReference type="PROSITE" id="PS00143">
    <property type="entry name" value="INSULINASE"/>
    <property type="match status" value="1"/>
</dbReference>
<evidence type="ECO:0000256" key="4">
    <source>
        <dbReference type="ARBA" id="ARBA00022801"/>
    </source>
</evidence>
<evidence type="ECO:0000256" key="6">
    <source>
        <dbReference type="ARBA" id="ARBA00023049"/>
    </source>
</evidence>
<evidence type="ECO:0000259" key="10">
    <source>
        <dbReference type="Pfam" id="PF05193"/>
    </source>
</evidence>
<dbReference type="Pfam" id="PF00675">
    <property type="entry name" value="Peptidase_M16"/>
    <property type="match status" value="1"/>
</dbReference>
<keyword evidence="5" id="KW-0862">Zinc</keyword>
<keyword evidence="14" id="KW-1185">Reference proteome</keyword>
<feature type="domain" description="Peptidase M16 C-terminal" evidence="10">
    <location>
        <begin position="232"/>
        <end position="415"/>
    </location>
</feature>
<dbReference type="Pfam" id="PF22456">
    <property type="entry name" value="PqqF-like_C_4"/>
    <property type="match status" value="1"/>
</dbReference>
<sequence>MEVIKSANDKREYRVIQLENGLKALLVSNPPDADGYQSSTEVESESEEGSEGDESDDEEDMEENEDGEKEEKKKNAERQSAAALCVGVGSFCDPDDIPGFAHFLEHMVFMGSDKFPKENELDDYLGKHGGFSNAWTDCEKTVFYFEIQKKNFYKALDMFAHFFISPLLRQDCVDREVKAVDSEFQMSVPNDGDRVNQLISSLAREGHPMRKFMCGNLKTLKTLPEEKGVNIYDHLREFYNNMYSAHYMTLAIESKESLDTLEKYVREIFSKIPNNQKTQPSFKLMKEPFNTQEFRKFYRVSSVENAHSLEILWSFPSLLHEYRVKPLDYLSTLITHEGKGSILSYLKKRTLALSLSGGNNFTGTENNSTCSTFYINITLTDEGLQQVYQILTVIFEYLHLLRTVGPQKHIFDEQKIIEDNKFRWREKGEAVDYVEELSENMQIFPVEHYLTGRHLIYDYDEKLIKECADILKPDTANIVLRSKSFDSQGILNKEEKWYSTKYNVQDIDPEWVEKWRNVLPNAELYLPEPNKFISTNFEILDSNVTEHPKIILEENGSQFWFKKDNKFNVPKGSVYIRITSPVVIENLLNSIMNDLFINLLLQNITESVYPGVLAGYEYSIDSFATGIILTVTGFNHKLALFLDTILEHIRDFKIDSDMFKAVQIQLKKTYYNDMIRPKELAKVLDTAILDPHYYPLPDKYKHIMSITDTMLQTFILQLRNSLFIDCFTHGNFIKQDVKDMAVMIMSKLRLSKPSIDLKPKRCYHKVPESQTYCRVNGVNREDSNSCVMNYYQSIPGTIYNSVLNEVLVTRMKEPCFDILRTKHQLGYSVGANTRTNNGILGLQVYVQSQATKFSLTTIDDHITSFLQEFQHTLTNMTNEEFYSLVKSVITSKQLAEVSLEEETGRLWREISRENYVFDRREKEIALLEKLTQKEVINWYQQYINNTQRKLSIQVEGNKDDTDKKMCTDDDIDNIDGMVISCDNLVFKGQGEPDRTFITDIDQFKKTLVVLPYAFINS</sequence>